<organism evidence="1">
    <name type="scientific">Rhizophora mucronata</name>
    <name type="common">Asiatic mangrove</name>
    <dbReference type="NCBI Taxonomy" id="61149"/>
    <lineage>
        <taxon>Eukaryota</taxon>
        <taxon>Viridiplantae</taxon>
        <taxon>Streptophyta</taxon>
        <taxon>Embryophyta</taxon>
        <taxon>Tracheophyta</taxon>
        <taxon>Spermatophyta</taxon>
        <taxon>Magnoliopsida</taxon>
        <taxon>eudicotyledons</taxon>
        <taxon>Gunneridae</taxon>
        <taxon>Pentapetalae</taxon>
        <taxon>rosids</taxon>
        <taxon>fabids</taxon>
        <taxon>Malpighiales</taxon>
        <taxon>Rhizophoraceae</taxon>
        <taxon>Rhizophora</taxon>
    </lineage>
</organism>
<sequence length="26" mass="3083">MTCYIMTPTEHIPICRYMLSLQAHKT</sequence>
<proteinExistence type="predicted"/>
<accession>A0A2P2N4V1</accession>
<dbReference type="EMBL" id="GGEC01056999">
    <property type="protein sequence ID" value="MBX37483.1"/>
    <property type="molecule type" value="Transcribed_RNA"/>
</dbReference>
<name>A0A2P2N4V1_RHIMU</name>
<dbReference type="AlphaFoldDB" id="A0A2P2N4V1"/>
<protein>
    <submittedName>
        <fullName evidence="1">Uncharacterized protein</fullName>
    </submittedName>
</protein>
<evidence type="ECO:0000313" key="1">
    <source>
        <dbReference type="EMBL" id="MBX37483.1"/>
    </source>
</evidence>
<reference evidence="1" key="1">
    <citation type="submission" date="2018-02" db="EMBL/GenBank/DDBJ databases">
        <title>Rhizophora mucronata_Transcriptome.</title>
        <authorList>
            <person name="Meera S.P."/>
            <person name="Sreeshan A."/>
            <person name="Augustine A."/>
        </authorList>
    </citation>
    <scope>NUCLEOTIDE SEQUENCE</scope>
    <source>
        <tissue evidence="1">Leaf</tissue>
    </source>
</reference>